<keyword evidence="8" id="KW-1185">Reference proteome</keyword>
<dbReference type="InterPro" id="IPR039424">
    <property type="entry name" value="SBP_5"/>
</dbReference>
<dbReference type="GO" id="GO:1904680">
    <property type="term" value="F:peptide transmembrane transporter activity"/>
    <property type="evidence" value="ECO:0007669"/>
    <property type="project" value="TreeGrafter"/>
</dbReference>
<dbReference type="GO" id="GO:0030288">
    <property type="term" value="C:outer membrane-bounded periplasmic space"/>
    <property type="evidence" value="ECO:0007669"/>
    <property type="project" value="UniProtKB-ARBA"/>
</dbReference>
<dbReference type="CDD" id="cd08512">
    <property type="entry name" value="PBP2_NikA_DppA_OppA_like_7"/>
    <property type="match status" value="1"/>
</dbReference>
<dbReference type="EMBL" id="JACHEG010000011">
    <property type="protein sequence ID" value="MBB6165745.1"/>
    <property type="molecule type" value="Genomic_DNA"/>
</dbReference>
<dbReference type="InterPro" id="IPR006311">
    <property type="entry name" value="TAT_signal"/>
</dbReference>
<evidence type="ECO:0000256" key="5">
    <source>
        <dbReference type="SAM" id="SignalP"/>
    </source>
</evidence>
<dbReference type="PROSITE" id="PS51318">
    <property type="entry name" value="TAT"/>
    <property type="match status" value="1"/>
</dbReference>
<dbReference type="GO" id="GO:0043190">
    <property type="term" value="C:ATP-binding cassette (ABC) transporter complex"/>
    <property type="evidence" value="ECO:0007669"/>
    <property type="project" value="InterPro"/>
</dbReference>
<dbReference type="Proteomes" id="UP000547879">
    <property type="component" value="Unassembled WGS sequence"/>
</dbReference>
<feature type="chain" id="PRO_5031105427" evidence="5">
    <location>
        <begin position="29"/>
        <end position="536"/>
    </location>
</feature>
<reference evidence="7 8" key="1">
    <citation type="submission" date="2020-08" db="EMBL/GenBank/DDBJ databases">
        <title>Genomic Encyclopedia of Type Strains, Phase IV (KMG-IV): sequencing the most valuable type-strain genomes for metagenomic binning, comparative biology and taxonomic classification.</title>
        <authorList>
            <person name="Goeker M."/>
        </authorList>
    </citation>
    <scope>NUCLEOTIDE SEQUENCE [LARGE SCALE GENOMIC DNA]</scope>
    <source>
        <strain evidence="7 8">DSM 100734</strain>
    </source>
</reference>
<dbReference type="Pfam" id="PF00496">
    <property type="entry name" value="SBP_bac_5"/>
    <property type="match status" value="1"/>
</dbReference>
<dbReference type="AlphaFoldDB" id="A0A7X0D2L9"/>
<evidence type="ECO:0000313" key="8">
    <source>
        <dbReference type="Proteomes" id="UP000547879"/>
    </source>
</evidence>
<dbReference type="PANTHER" id="PTHR30290:SF10">
    <property type="entry name" value="PERIPLASMIC OLIGOPEPTIDE-BINDING PROTEIN-RELATED"/>
    <property type="match status" value="1"/>
</dbReference>
<dbReference type="PANTHER" id="PTHR30290">
    <property type="entry name" value="PERIPLASMIC BINDING COMPONENT OF ABC TRANSPORTER"/>
    <property type="match status" value="1"/>
</dbReference>
<evidence type="ECO:0000256" key="3">
    <source>
        <dbReference type="ARBA" id="ARBA00022448"/>
    </source>
</evidence>
<feature type="signal peptide" evidence="5">
    <location>
        <begin position="1"/>
        <end position="28"/>
    </location>
</feature>
<dbReference type="InterPro" id="IPR000914">
    <property type="entry name" value="SBP_5_dom"/>
</dbReference>
<evidence type="ECO:0000313" key="7">
    <source>
        <dbReference type="EMBL" id="MBB6165745.1"/>
    </source>
</evidence>
<comment type="caution">
    <text evidence="7">The sequence shown here is derived from an EMBL/GenBank/DDBJ whole genome shotgun (WGS) entry which is preliminary data.</text>
</comment>
<feature type="domain" description="Solute-binding protein family 5" evidence="6">
    <location>
        <begin position="79"/>
        <end position="446"/>
    </location>
</feature>
<proteinExistence type="inferred from homology"/>
<dbReference type="InterPro" id="IPR030678">
    <property type="entry name" value="Peptide/Ni-bd"/>
</dbReference>
<keyword evidence="3" id="KW-0813">Transport</keyword>
<dbReference type="PIRSF" id="PIRSF002741">
    <property type="entry name" value="MppA"/>
    <property type="match status" value="1"/>
</dbReference>
<evidence type="ECO:0000256" key="4">
    <source>
        <dbReference type="ARBA" id="ARBA00022729"/>
    </source>
</evidence>
<evidence type="ECO:0000259" key="6">
    <source>
        <dbReference type="Pfam" id="PF00496"/>
    </source>
</evidence>
<name>A0A7X0D2L9_9HYPH</name>
<comment type="subcellular location">
    <subcellularLocation>
        <location evidence="1">Periplasm</location>
    </subcellularLocation>
</comment>
<evidence type="ECO:0000256" key="1">
    <source>
        <dbReference type="ARBA" id="ARBA00004418"/>
    </source>
</evidence>
<dbReference type="Gene3D" id="3.90.76.10">
    <property type="entry name" value="Dipeptide-binding Protein, Domain 1"/>
    <property type="match status" value="1"/>
</dbReference>
<dbReference type="Gene3D" id="3.10.105.10">
    <property type="entry name" value="Dipeptide-binding Protein, Domain 3"/>
    <property type="match status" value="1"/>
</dbReference>
<dbReference type="GO" id="GO:0015833">
    <property type="term" value="P:peptide transport"/>
    <property type="evidence" value="ECO:0007669"/>
    <property type="project" value="TreeGrafter"/>
</dbReference>
<evidence type="ECO:0000256" key="2">
    <source>
        <dbReference type="ARBA" id="ARBA00005695"/>
    </source>
</evidence>
<accession>A0A7X0D2L9</accession>
<dbReference type="SUPFAM" id="SSF53850">
    <property type="entry name" value="Periplasmic binding protein-like II"/>
    <property type="match status" value="1"/>
</dbReference>
<protein>
    <submittedName>
        <fullName evidence="7">Peptide/nickel transport system substrate-binding protein</fullName>
    </submittedName>
</protein>
<gene>
    <name evidence="7" type="ORF">HNQ72_005593</name>
</gene>
<dbReference type="RefSeq" id="WP_244654599.1">
    <property type="nucleotide sequence ID" value="NZ_BMHW01000013.1"/>
</dbReference>
<keyword evidence="4 5" id="KW-0732">Signal</keyword>
<sequence>MANIKRRKLIAVTAAMGLLALLPLAAAAKTPENQLVVGFSMANVLTLDPAGAGGKERVQIITNLYDNLVGIDPSDRTSLMPELAERWVISEDGNSIRLTLRTGAVFASGNPVTSEDVVWSFKRVLALNLAQATNFKIRGYTAQNADENFVAVDAQTVEIRIPQKTDPNIILLTLAMTGPGSILDKKTVLQNEKNGDFGSGWLATHAAGSGAFGLQIMTPNEIVVLKRNENYWGAPATMDRVIMRHLPESQSQRLLLAKGDLDIAYSLSAADLSTMEKDEDIKIINEVGNGLYYLAMSMKDKALSDPRVRQAIIKLIDFEGINNSVMKYYGVAHVDPIQIGLGGEKGVKPPAPDVEEAKSLLAEAGYANGLKLSLHALSEPPFDNLSVAIQGALTTGGIDVNIISGGGETVYGPMRKRDFQLVVGRSGGQVSHPDGDLRSIVHNPDNRDEAQLSGLLSWRVSYKDDELNRAIDEALFLAPDQQKAEYAKIQKLYRDKVPAIQAISQVTDSVAARADISGLVISPVWQTRLSTVGKAR</sequence>
<dbReference type="Gene3D" id="3.40.190.10">
    <property type="entry name" value="Periplasmic binding protein-like II"/>
    <property type="match status" value="1"/>
</dbReference>
<organism evidence="7 8">
    <name type="scientific">Rhizobium wenxiniae</name>
    <dbReference type="NCBI Taxonomy" id="1737357"/>
    <lineage>
        <taxon>Bacteria</taxon>
        <taxon>Pseudomonadati</taxon>
        <taxon>Pseudomonadota</taxon>
        <taxon>Alphaproteobacteria</taxon>
        <taxon>Hyphomicrobiales</taxon>
        <taxon>Rhizobiaceae</taxon>
        <taxon>Rhizobium/Agrobacterium group</taxon>
        <taxon>Rhizobium</taxon>
    </lineage>
</organism>
<comment type="similarity">
    <text evidence="2">Belongs to the bacterial solute-binding protein 5 family.</text>
</comment>